<evidence type="ECO:0000313" key="2">
    <source>
        <dbReference type="EMBL" id="AEO66408.1"/>
    </source>
</evidence>
<keyword evidence="3" id="KW-1185">Reference proteome</keyword>
<feature type="compositionally biased region" description="Polar residues" evidence="1">
    <location>
        <begin position="171"/>
        <end position="181"/>
    </location>
</feature>
<feature type="compositionally biased region" description="Basic and acidic residues" evidence="1">
    <location>
        <begin position="86"/>
        <end position="101"/>
    </location>
</feature>
<proteinExistence type="predicted"/>
<feature type="compositionally biased region" description="Polar residues" evidence="1">
    <location>
        <begin position="37"/>
        <end position="63"/>
    </location>
</feature>
<reference evidence="2 3" key="1">
    <citation type="journal article" date="2011" name="Nat. Biotechnol.">
        <title>Comparative genomic analysis of the thermophilic biomass-degrading fungi Myceliophthora thermophila and Thielavia terrestris.</title>
        <authorList>
            <person name="Berka R.M."/>
            <person name="Grigoriev I.V."/>
            <person name="Otillar R."/>
            <person name="Salamov A."/>
            <person name="Grimwood J."/>
            <person name="Reid I."/>
            <person name="Ishmael N."/>
            <person name="John T."/>
            <person name="Darmond C."/>
            <person name="Moisan M.-C."/>
            <person name="Henrissat B."/>
            <person name="Coutinho P.M."/>
            <person name="Lombard V."/>
            <person name="Natvig D.O."/>
            <person name="Lindquist E."/>
            <person name="Schmutz J."/>
            <person name="Lucas S."/>
            <person name="Harris P."/>
            <person name="Powlowski J."/>
            <person name="Bellemare A."/>
            <person name="Taylor D."/>
            <person name="Butler G."/>
            <person name="de Vries R.P."/>
            <person name="Allijn I.E."/>
            <person name="van den Brink J."/>
            <person name="Ushinsky S."/>
            <person name="Storms R."/>
            <person name="Powell A.J."/>
            <person name="Paulsen I.T."/>
            <person name="Elbourne L.D.H."/>
            <person name="Baker S.E."/>
            <person name="Magnuson J."/>
            <person name="LaBoissiere S."/>
            <person name="Clutterbuck A.J."/>
            <person name="Martinez D."/>
            <person name="Wogulis M."/>
            <person name="de Leon A.L."/>
            <person name="Rey M.W."/>
            <person name="Tsang A."/>
        </authorList>
    </citation>
    <scope>NUCLEOTIDE SEQUENCE [LARGE SCALE GENOMIC DNA]</scope>
    <source>
        <strain evidence="3">ATCC 38088 / NRRL 8126</strain>
    </source>
</reference>
<evidence type="ECO:0000256" key="1">
    <source>
        <dbReference type="SAM" id="MobiDB-lite"/>
    </source>
</evidence>
<name>G2R033_THETT</name>
<gene>
    <name evidence="2" type="ORF">THITE_2019147</name>
</gene>
<dbReference type="Proteomes" id="UP000008181">
    <property type="component" value="Chromosome 2"/>
</dbReference>
<dbReference type="HOGENOM" id="CLU_1266731_0_0_1"/>
<protein>
    <submittedName>
        <fullName evidence="2">Uncharacterized protein</fullName>
    </submittedName>
</protein>
<feature type="non-terminal residue" evidence="2">
    <location>
        <position position="207"/>
    </location>
</feature>
<feature type="compositionally biased region" description="Pro residues" evidence="1">
    <location>
        <begin position="187"/>
        <end position="196"/>
    </location>
</feature>
<dbReference type="EMBL" id="CP003010">
    <property type="protein sequence ID" value="AEO66408.1"/>
    <property type="molecule type" value="Genomic_DNA"/>
</dbReference>
<dbReference type="KEGG" id="ttt:THITE_2019147"/>
<dbReference type="RefSeq" id="XP_003652744.1">
    <property type="nucleotide sequence ID" value="XM_003652696.1"/>
</dbReference>
<organism evidence="2 3">
    <name type="scientific">Thermothielavioides terrestris (strain ATCC 38088 / NRRL 8126)</name>
    <name type="common">Thielavia terrestris</name>
    <dbReference type="NCBI Taxonomy" id="578455"/>
    <lineage>
        <taxon>Eukaryota</taxon>
        <taxon>Fungi</taxon>
        <taxon>Dikarya</taxon>
        <taxon>Ascomycota</taxon>
        <taxon>Pezizomycotina</taxon>
        <taxon>Sordariomycetes</taxon>
        <taxon>Sordariomycetidae</taxon>
        <taxon>Sordariales</taxon>
        <taxon>Chaetomiaceae</taxon>
        <taxon>Thermothielavioides</taxon>
        <taxon>Thermothielavioides terrestris</taxon>
    </lineage>
</organism>
<dbReference type="OrthoDB" id="5138418at2759"/>
<dbReference type="AlphaFoldDB" id="G2R033"/>
<feature type="region of interest" description="Disordered" evidence="1">
    <location>
        <begin position="162"/>
        <end position="207"/>
    </location>
</feature>
<evidence type="ECO:0000313" key="3">
    <source>
        <dbReference type="Proteomes" id="UP000008181"/>
    </source>
</evidence>
<dbReference type="eggNOG" id="ENOG502R0P4">
    <property type="taxonomic scope" value="Eukaryota"/>
</dbReference>
<sequence>MSFTTQFQARGAFDLDSSTRPGQPLHADVFRPPPSPSTSSYNLAKSTGSLFSDISMSTAQPTGTAKRKRTTTRESTPMDWHMSMEGAHDGREEERSREFRRALGPKADPPAEGSYTQQPAKVAATASSFAGWTLLSLQTIGDMVGKVWEFCKTGAVFKGFRGGGGQAYDANGSTVTETTGESWAPESDPPLHPPGDYPITDQEAPAY</sequence>
<feature type="region of interest" description="Disordered" evidence="1">
    <location>
        <begin position="1"/>
        <end position="118"/>
    </location>
</feature>
<accession>G2R033</accession>
<dbReference type="GeneID" id="11515228"/>